<dbReference type="EMBL" id="CP045120">
    <property type="protein sequence ID" value="QIN85330.1"/>
    <property type="molecule type" value="Genomic_DNA"/>
</dbReference>
<protein>
    <submittedName>
        <fullName evidence="2">Uncharacterized protein</fullName>
    </submittedName>
</protein>
<name>A0A6G8QFT7_9ACTN</name>
<feature type="transmembrane region" description="Helical" evidence="1">
    <location>
        <begin position="70"/>
        <end position="88"/>
    </location>
</feature>
<evidence type="ECO:0000313" key="3">
    <source>
        <dbReference type="Proteomes" id="UP000501452"/>
    </source>
</evidence>
<dbReference type="AlphaFoldDB" id="A0A6G8QFT7"/>
<dbReference type="Proteomes" id="UP000501452">
    <property type="component" value="Plasmid unnamed1"/>
</dbReference>
<keyword evidence="1" id="KW-0812">Transmembrane</keyword>
<reference evidence="2 3" key="1">
    <citation type="submission" date="2019-10" db="EMBL/GenBank/DDBJ databases">
        <title>Rubrobacter sp nov SCSIO 52090 isolated from a deep-sea sediment in the South China Sea.</title>
        <authorList>
            <person name="Chen R.W."/>
        </authorList>
    </citation>
    <scope>NUCLEOTIDE SEQUENCE [LARGE SCALE GENOMIC DNA]</scope>
    <source>
        <strain evidence="2 3">SCSIO 52909</strain>
        <plasmid evidence="2 3">unnamed1</plasmid>
    </source>
</reference>
<keyword evidence="3" id="KW-1185">Reference proteome</keyword>
<dbReference type="KEGG" id="rub:GBA63_21670"/>
<organism evidence="2 3">
    <name type="scientific">Rubrobacter tropicus</name>
    <dbReference type="NCBI Taxonomy" id="2653851"/>
    <lineage>
        <taxon>Bacteria</taxon>
        <taxon>Bacillati</taxon>
        <taxon>Actinomycetota</taxon>
        <taxon>Rubrobacteria</taxon>
        <taxon>Rubrobacterales</taxon>
        <taxon>Rubrobacteraceae</taxon>
        <taxon>Rubrobacter</taxon>
    </lineage>
</organism>
<proteinExistence type="predicted"/>
<keyword evidence="1" id="KW-0472">Membrane</keyword>
<keyword evidence="1" id="KW-1133">Transmembrane helix</keyword>
<accession>A0A6G8QFT7</accession>
<gene>
    <name evidence="2" type="ORF">GBA63_21670</name>
</gene>
<dbReference type="RefSeq" id="WP_166180533.1">
    <property type="nucleotide sequence ID" value="NZ_CP045120.1"/>
</dbReference>
<geneLocation type="plasmid" evidence="2 3">
    <name>unnamed1</name>
</geneLocation>
<sequence>MILLDTMLMLLQAGDAWDRGGSSRQDVWGPIITWLRAIVLSAAGLGMILGVVHKLIGDDDSDRETFWNRIIGASVTGLLVGLLAEPFVDVMRVAFGM</sequence>
<feature type="transmembrane region" description="Helical" evidence="1">
    <location>
        <begin position="27"/>
        <end position="49"/>
    </location>
</feature>
<keyword evidence="2" id="KW-0614">Plasmid</keyword>
<evidence type="ECO:0000313" key="2">
    <source>
        <dbReference type="EMBL" id="QIN85330.1"/>
    </source>
</evidence>
<evidence type="ECO:0000256" key="1">
    <source>
        <dbReference type="SAM" id="Phobius"/>
    </source>
</evidence>